<name>A0A2S2DRM3_9BACT</name>
<dbReference type="RefSeq" id="WP_226998249.1">
    <property type="nucleotide sequence ID" value="NZ_CP029346.1"/>
</dbReference>
<organism evidence="2 3">
    <name type="scientific">Aquirufa nivalisilvae</name>
    <dbReference type="NCBI Taxonomy" id="2516557"/>
    <lineage>
        <taxon>Bacteria</taxon>
        <taxon>Pseudomonadati</taxon>
        <taxon>Bacteroidota</taxon>
        <taxon>Cytophagia</taxon>
        <taxon>Cytophagales</taxon>
        <taxon>Flectobacillaceae</taxon>
        <taxon>Aquirufa</taxon>
    </lineage>
</organism>
<dbReference type="SUPFAM" id="SSF56300">
    <property type="entry name" value="Metallo-dependent phosphatases"/>
    <property type="match status" value="1"/>
</dbReference>
<dbReference type="Gene3D" id="3.60.21.10">
    <property type="match status" value="1"/>
</dbReference>
<accession>A0A2S2DRM3</accession>
<evidence type="ECO:0008006" key="4">
    <source>
        <dbReference type="Google" id="ProtNLM"/>
    </source>
</evidence>
<keyword evidence="3" id="KW-1185">Reference proteome</keyword>
<evidence type="ECO:0000313" key="3">
    <source>
        <dbReference type="Proteomes" id="UP000245468"/>
    </source>
</evidence>
<gene>
    <name evidence="2" type="ORF">HME7025_00152</name>
</gene>
<dbReference type="KEGG" id="psez:HME7025_00152"/>
<evidence type="ECO:0000313" key="2">
    <source>
        <dbReference type="EMBL" id="AWL08035.1"/>
    </source>
</evidence>
<sequence length="306" mass="35001">MKFLFTLLFSLLLGFGSFGQAKKFDFIAFGDMPYKLPDDYGRFEGVIKKINQEKPVFSVHVGDIKSGSTPCSTEYFYKIHQYFETFDQPLVYTPGDNEWTDCNRKAAGEFDPNERLKELRKVFFAKKESFGKKKIKLVSQSENPSFANYVENNAWEYGGIQFATIHLVGSNNNLKGANADNTEFNEREKANEAWLEEVFARANSKMGLVFFTQADMFYHGAVPTGFTQIVEKLTALTRAYGKPVLWINGDSHRLLIEKPLLMPDKKSTILNFTRLQVFGEADMEAVRIKVDPKSSQLFLFEQLMVD</sequence>
<proteinExistence type="predicted"/>
<protein>
    <recommendedName>
        <fullName evidence="4">Calcineurin-like phosphoesterase domain-containing protein</fullName>
    </recommendedName>
</protein>
<dbReference type="EMBL" id="CP029346">
    <property type="protein sequence ID" value="AWL08035.1"/>
    <property type="molecule type" value="Genomic_DNA"/>
</dbReference>
<evidence type="ECO:0000256" key="1">
    <source>
        <dbReference type="SAM" id="SignalP"/>
    </source>
</evidence>
<keyword evidence="1" id="KW-0732">Signal</keyword>
<dbReference type="AlphaFoldDB" id="A0A2S2DRM3"/>
<feature type="signal peptide" evidence="1">
    <location>
        <begin position="1"/>
        <end position="21"/>
    </location>
</feature>
<feature type="chain" id="PRO_5015639745" description="Calcineurin-like phosphoesterase domain-containing protein" evidence="1">
    <location>
        <begin position="22"/>
        <end position="306"/>
    </location>
</feature>
<dbReference type="Proteomes" id="UP000245468">
    <property type="component" value="Chromosome"/>
</dbReference>
<dbReference type="InterPro" id="IPR029052">
    <property type="entry name" value="Metallo-depent_PP-like"/>
</dbReference>
<reference evidence="3" key="1">
    <citation type="submission" date="2018-05" db="EMBL/GenBank/DDBJ databases">
        <title>Pseudarcicella sp. HME7025 Genome sequencing and assembly.</title>
        <authorList>
            <person name="Kim H."/>
            <person name="Kang H."/>
            <person name="Joh K."/>
        </authorList>
    </citation>
    <scope>NUCLEOTIDE SEQUENCE [LARGE SCALE GENOMIC DNA]</scope>
    <source>
        <strain evidence="3">HME7025</strain>
    </source>
</reference>